<dbReference type="eggNOG" id="ENOG502SABW">
    <property type="taxonomic scope" value="Eukaryota"/>
</dbReference>
<dbReference type="HOGENOM" id="CLU_804099_0_0_1"/>
<organism evidence="3">
    <name type="scientific">Candida tenuis (strain ATCC 10573 / BCRC 21748 / CBS 615 / JCM 9827 / NBRC 10315 / NRRL Y-1498 / VKM Y-70)</name>
    <name type="common">Yeast</name>
    <name type="synonym">Yamadazyma tenuis</name>
    <dbReference type="NCBI Taxonomy" id="590646"/>
    <lineage>
        <taxon>Eukaryota</taxon>
        <taxon>Fungi</taxon>
        <taxon>Dikarya</taxon>
        <taxon>Ascomycota</taxon>
        <taxon>Saccharomycotina</taxon>
        <taxon>Pichiomycetes</taxon>
        <taxon>Debaryomycetaceae</taxon>
        <taxon>Yamadazyma</taxon>
    </lineage>
</organism>
<dbReference type="RefSeq" id="XP_006687681.1">
    <property type="nucleotide sequence ID" value="XM_006687618.1"/>
</dbReference>
<dbReference type="GeneID" id="18250394"/>
<evidence type="ECO:0000313" key="2">
    <source>
        <dbReference type="EMBL" id="EGV61511.1"/>
    </source>
</evidence>
<proteinExistence type="predicted"/>
<gene>
    <name evidence="2" type="ORF">CANTEDRAFT_94402</name>
</gene>
<dbReference type="KEGG" id="cten:18250394"/>
<reference evidence="2 3" key="1">
    <citation type="journal article" date="2011" name="Proc. Natl. Acad. Sci. U.S.A.">
        <title>Comparative genomics of xylose-fermenting fungi for enhanced biofuel production.</title>
        <authorList>
            <person name="Wohlbach D.J."/>
            <person name="Kuo A."/>
            <person name="Sato T.K."/>
            <person name="Potts K.M."/>
            <person name="Salamov A.A."/>
            <person name="LaButti K.M."/>
            <person name="Sun H."/>
            <person name="Clum A."/>
            <person name="Pangilinan J.L."/>
            <person name="Lindquist E.A."/>
            <person name="Lucas S."/>
            <person name="Lapidus A."/>
            <person name="Jin M."/>
            <person name="Gunawan C."/>
            <person name="Balan V."/>
            <person name="Dale B.E."/>
            <person name="Jeffries T.W."/>
            <person name="Zinkel R."/>
            <person name="Barry K.W."/>
            <person name="Grigoriev I.V."/>
            <person name="Gasch A.P."/>
        </authorList>
    </citation>
    <scope>NUCLEOTIDE SEQUENCE [LARGE SCALE GENOMIC DNA]</scope>
    <source>
        <strain evidence="3">ATCC 10573 / BCRC 21748 / CBS 615 / JCM 9827 / NBRC 10315 / NRRL Y-1498 / VKM Y-70</strain>
    </source>
</reference>
<dbReference type="AlphaFoldDB" id="G3BB81"/>
<keyword evidence="3" id="KW-1185">Reference proteome</keyword>
<name>G3BB81_CANTC</name>
<dbReference type="EMBL" id="GL996527">
    <property type="protein sequence ID" value="EGV61511.1"/>
    <property type="molecule type" value="Genomic_DNA"/>
</dbReference>
<evidence type="ECO:0000256" key="1">
    <source>
        <dbReference type="SAM" id="MobiDB-lite"/>
    </source>
</evidence>
<accession>G3BB81</accession>
<sequence length="345" mass="38947">MEYTLDNAFDIDVGIDVDVDIDLDHLIECQSPIKRPSAPLPQPQRLSPTKDLFQITNNHNYKSYNLFGVEDTFPDLSLKNNKIEKLIRDLEAEDYELDVDTQARSRIFKGRIKGLEDSDEFDARVASFIDKENIDFEPTKSPIRTNKVKKPLKPLRQNSSKVPVLKPLNSPMYTSFTPVLKAKDDLHKRVCRPSHRQVACPPPVLAQGSPHHPQIYLVDASTGSLSDATQFGTELNASNCEGFPLPETVHEVVQIPTNDESGRHPPKMAIIKTFECRMSTPSQPPPAIRPGFYSKTEYLNYIQNLHATQQEESGVEVVSQAPAPTNRPPRRRRHVAFADSDALEW</sequence>
<dbReference type="OrthoDB" id="3981230at2759"/>
<dbReference type="Proteomes" id="UP000000707">
    <property type="component" value="Unassembled WGS sequence"/>
</dbReference>
<evidence type="ECO:0000313" key="3">
    <source>
        <dbReference type="Proteomes" id="UP000000707"/>
    </source>
</evidence>
<feature type="region of interest" description="Disordered" evidence="1">
    <location>
        <begin position="318"/>
        <end position="345"/>
    </location>
</feature>
<protein>
    <submittedName>
        <fullName evidence="2">Uncharacterized protein</fullName>
    </submittedName>
</protein>